<reference evidence="2" key="1">
    <citation type="submission" date="2017-02" db="EMBL/GenBank/DDBJ databases">
        <authorList>
            <person name="Varghese N."/>
            <person name="Submissions S."/>
        </authorList>
    </citation>
    <scope>NUCLEOTIDE SEQUENCE [LARGE SCALE GENOMIC DNA]</scope>
    <source>
        <strain evidence="2">ATCC 51356</strain>
    </source>
</reference>
<protein>
    <recommendedName>
        <fullName evidence="3">Lipoprotein</fullName>
    </recommendedName>
</protein>
<gene>
    <name evidence="1" type="ORF">SAMN02745171_00070</name>
</gene>
<dbReference type="STRING" id="29524.SAMN02745171_00070"/>
<dbReference type="PROSITE" id="PS51257">
    <property type="entry name" value="PROKAR_LIPOPROTEIN"/>
    <property type="match status" value="1"/>
</dbReference>
<organism evidence="1 2">
    <name type="scientific">Porphyromonas circumdentaria</name>
    <dbReference type="NCBI Taxonomy" id="29524"/>
    <lineage>
        <taxon>Bacteria</taxon>
        <taxon>Pseudomonadati</taxon>
        <taxon>Bacteroidota</taxon>
        <taxon>Bacteroidia</taxon>
        <taxon>Bacteroidales</taxon>
        <taxon>Porphyromonadaceae</taxon>
        <taxon>Porphyromonas</taxon>
    </lineage>
</organism>
<dbReference type="AlphaFoldDB" id="A0A1T4KJA1"/>
<evidence type="ECO:0008006" key="3">
    <source>
        <dbReference type="Google" id="ProtNLM"/>
    </source>
</evidence>
<accession>A0A1T4KJA1</accession>
<proteinExistence type="predicted"/>
<dbReference type="OrthoDB" id="1095075at2"/>
<name>A0A1T4KJA1_9PORP</name>
<evidence type="ECO:0000313" key="1">
    <source>
        <dbReference type="EMBL" id="SJZ42488.1"/>
    </source>
</evidence>
<dbReference type="Proteomes" id="UP000190121">
    <property type="component" value="Unassembled WGS sequence"/>
</dbReference>
<sequence>MVRSATWISSLMSTLFFIGCQNHTEQISGKMDSPSASFRIEVLSSLYGTPKEKQQYLITEEYDEFRTLVLESFPDSIRSLRSVEVWEYTWQTNRIDSMLTVWYLPEEDSLKYICHFKHSTYNLY</sequence>
<dbReference type="EMBL" id="FUXE01000001">
    <property type="protein sequence ID" value="SJZ42488.1"/>
    <property type="molecule type" value="Genomic_DNA"/>
</dbReference>
<dbReference type="RefSeq" id="WP_159442654.1">
    <property type="nucleotide sequence ID" value="NZ_FUXE01000001.1"/>
</dbReference>
<keyword evidence="2" id="KW-1185">Reference proteome</keyword>
<evidence type="ECO:0000313" key="2">
    <source>
        <dbReference type="Proteomes" id="UP000190121"/>
    </source>
</evidence>